<evidence type="ECO:0000256" key="5">
    <source>
        <dbReference type="RuleBase" id="RU363050"/>
    </source>
</evidence>
<gene>
    <name evidence="10" type="primary">GCP5</name>
</gene>
<dbReference type="Pfam" id="PF17681">
    <property type="entry name" value="GCP_N_terminal"/>
    <property type="match status" value="1"/>
</dbReference>
<evidence type="ECO:0000256" key="2">
    <source>
        <dbReference type="ARBA" id="ARBA00022490"/>
    </source>
</evidence>
<dbReference type="GO" id="GO:0031122">
    <property type="term" value="P:cytoplasmic microtubule organization"/>
    <property type="evidence" value="ECO:0007669"/>
    <property type="project" value="TreeGrafter"/>
</dbReference>
<organism evidence="10">
    <name type="scientific">Ceratitis capitata</name>
    <name type="common">Mediterranean fruit fly</name>
    <name type="synonym">Tephritis capitata</name>
    <dbReference type="NCBI Taxonomy" id="7213"/>
    <lineage>
        <taxon>Eukaryota</taxon>
        <taxon>Metazoa</taxon>
        <taxon>Ecdysozoa</taxon>
        <taxon>Arthropoda</taxon>
        <taxon>Hexapoda</taxon>
        <taxon>Insecta</taxon>
        <taxon>Pterygota</taxon>
        <taxon>Neoptera</taxon>
        <taxon>Endopterygota</taxon>
        <taxon>Diptera</taxon>
        <taxon>Brachycera</taxon>
        <taxon>Muscomorpha</taxon>
        <taxon>Tephritoidea</taxon>
        <taxon>Tephritidae</taxon>
        <taxon>Ceratitis</taxon>
        <taxon>Ceratitis</taxon>
    </lineage>
</organism>
<dbReference type="GO" id="GO:0000922">
    <property type="term" value="C:spindle pole"/>
    <property type="evidence" value="ECO:0007669"/>
    <property type="project" value="InterPro"/>
</dbReference>
<dbReference type="Gene3D" id="1.20.120.1900">
    <property type="entry name" value="Gamma-tubulin complex, C-terminal domain"/>
    <property type="match status" value="1"/>
</dbReference>
<evidence type="ECO:0000256" key="6">
    <source>
        <dbReference type="SAM" id="Coils"/>
    </source>
</evidence>
<dbReference type="InterPro" id="IPR040457">
    <property type="entry name" value="GCP_C"/>
</dbReference>
<dbReference type="PANTHER" id="PTHR19302">
    <property type="entry name" value="GAMMA TUBULIN COMPLEX PROTEIN"/>
    <property type="match status" value="1"/>
</dbReference>
<dbReference type="InterPro" id="IPR059169">
    <property type="entry name" value="GCP5_N_ext"/>
</dbReference>
<feature type="coiled-coil region" evidence="6">
    <location>
        <begin position="590"/>
        <end position="617"/>
    </location>
</feature>
<keyword evidence="3 5" id="KW-0493">Microtubule</keyword>
<evidence type="ECO:0000256" key="7">
    <source>
        <dbReference type="SAM" id="MobiDB-lite"/>
    </source>
</evidence>
<dbReference type="InterPro" id="IPR041470">
    <property type="entry name" value="GCP_N"/>
</dbReference>
<dbReference type="GO" id="GO:0000278">
    <property type="term" value="P:mitotic cell cycle"/>
    <property type="evidence" value="ECO:0007669"/>
    <property type="project" value="TreeGrafter"/>
</dbReference>
<dbReference type="GO" id="GO:0051011">
    <property type="term" value="F:microtubule minus-end binding"/>
    <property type="evidence" value="ECO:0007669"/>
    <property type="project" value="TreeGrafter"/>
</dbReference>
<dbReference type="GO" id="GO:0051225">
    <property type="term" value="P:spindle assembly"/>
    <property type="evidence" value="ECO:0007669"/>
    <property type="project" value="TreeGrafter"/>
</dbReference>
<dbReference type="Pfam" id="PF04130">
    <property type="entry name" value="GCP_C_terminal"/>
    <property type="match status" value="1"/>
</dbReference>
<protein>
    <recommendedName>
        <fullName evidence="5">Gamma-tubulin complex component</fullName>
    </recommendedName>
</protein>
<keyword evidence="4 5" id="KW-0206">Cytoskeleton</keyword>
<dbReference type="OrthoDB" id="66546at2759"/>
<evidence type="ECO:0000256" key="1">
    <source>
        <dbReference type="ARBA" id="ARBA00010337"/>
    </source>
</evidence>
<dbReference type="GO" id="GO:0051321">
    <property type="term" value="P:meiotic cell cycle"/>
    <property type="evidence" value="ECO:0007669"/>
    <property type="project" value="TreeGrafter"/>
</dbReference>
<evidence type="ECO:0000259" key="9">
    <source>
        <dbReference type="Pfam" id="PF17681"/>
    </source>
</evidence>
<dbReference type="CDD" id="cd22572">
    <property type="entry name" value="GCP5_NTD"/>
    <property type="match status" value="1"/>
</dbReference>
<keyword evidence="2 5" id="KW-0963">Cytoplasm</keyword>
<dbReference type="GO" id="GO:0005874">
    <property type="term" value="C:microtubule"/>
    <property type="evidence" value="ECO:0007669"/>
    <property type="project" value="UniProtKB-KW"/>
</dbReference>
<dbReference type="AlphaFoldDB" id="W8AZG9"/>
<reference evidence="10" key="1">
    <citation type="submission" date="2013-07" db="EMBL/GenBank/DDBJ databases">
        <authorList>
            <person name="Geib S."/>
        </authorList>
    </citation>
    <scope>NUCLEOTIDE SEQUENCE</scope>
</reference>
<sequence length="1057" mass="122608">MSAQEERNEIIREYLPKLIKELTGYADDDENLRSCEQMAWSIIRNHRNLSTNSHEVRRHIEGIQEKFVVDNNAEYAQRLGQLCDEIIEHPLCVEHYEVDVHWSLLDFLLSLANNPTGALRRNKEKIDKLLEEHDRIVHVESVETETEYWKKILQEDFIPVERLSDSASDLSTWSDDSAMVLKTSSDEENDIEPIDAPGESPTPPRGMESIKPPKKSLPYYKYDSLSAEQRLLGTIQQTWWAKGLKTVHPHIESTNKEANFALEYHRLHKTSISHRKRDEPETATEYCLLREIFWMFQVPQTCKFFQVSDESIKIRKNVTLTSTRPVAIASMLENHFLPYIHMMKDLRNFGKLIYDTDEYTPSNTLEHYAASLELLLEPIWNDLLACERELLMQPDCKINTVISLHNKLKPTFTKLKYLHNIHQQATLNVRQLPAHISSAHLLAALVHSNEVATTALEANLAMSLFLASVRVYLVIADTWWTEGRLDDWHNEFIIERISTPGQSINVREFSKNKEKAFFVPTHISKMITEDSFFQLLMEHSLEAGCTLNLLYEINRIGELRSACDAIEGKLYNVFIDDVLKYVRILQKQIMEAIREAKENDRLEIESVEREVNRDEIDEAAGDGITTGMEAQIDRTIVKETHNNSEDDEILKKLTTNDDFLLLAFTMNMNLTEPTQESGDQCDAAIKSTIKNEEPTALEIFEQLQQSKNILPLEEVVLSALSRILKTRIAFANSFVMRLYREEFDILKHLRNIRKIYLLEASDVMHQFYTKLFKQIESGEAWANAFLLTTQLDDIICGKFTDMTSLFRIEINSAFRCQTVKVFEAVDELCLTYNLSTELAHMIKSSDLDAYNKVFRFLLKVKWGLTTLENLTFPLSHKRKTPYAPFEMVDLLMRRLEQLRFWMLFALQSVHFHLMTHVLQSMGEQLDEKIVKCTNLKEMVTVHRSYINTVCEHCFLADTFSVLKLGVEQLLNLTFILRLEWNSCVKFIEMNSNPLAVVDFNESNEETDYVAHSQIDAIELTYIRCHQYLANKLNNEVYIKNNSFLLGLSTAFNTSLPY</sequence>
<accession>W8AZG9</accession>
<feature type="region of interest" description="Disordered" evidence="7">
    <location>
        <begin position="184"/>
        <end position="212"/>
    </location>
</feature>
<evidence type="ECO:0000256" key="4">
    <source>
        <dbReference type="ARBA" id="ARBA00023212"/>
    </source>
</evidence>
<keyword evidence="6" id="KW-0175">Coiled coil</keyword>
<evidence type="ECO:0000313" key="10">
    <source>
        <dbReference type="EMBL" id="JAB91642.1"/>
    </source>
</evidence>
<dbReference type="GO" id="GO:0000930">
    <property type="term" value="C:gamma-tubulin complex"/>
    <property type="evidence" value="ECO:0007669"/>
    <property type="project" value="TreeGrafter"/>
</dbReference>
<feature type="domain" description="Gamma tubulin complex component protein N-terminal" evidence="9">
    <location>
        <begin position="290"/>
        <end position="552"/>
    </location>
</feature>
<reference evidence="10" key="2">
    <citation type="journal article" date="2014" name="BMC Genomics">
        <title>A genomic perspective to assessing quality of mass-reared SIT flies used in Mediterranean fruit fly (Ceratitis capitata) eradication in California.</title>
        <authorList>
            <person name="Calla B."/>
            <person name="Hall B."/>
            <person name="Hou S."/>
            <person name="Geib S.M."/>
        </authorList>
    </citation>
    <scope>NUCLEOTIDE SEQUENCE</scope>
</reference>
<evidence type="ECO:0000256" key="3">
    <source>
        <dbReference type="ARBA" id="ARBA00022701"/>
    </source>
</evidence>
<proteinExistence type="evidence at transcript level"/>
<dbReference type="EMBL" id="GAMC01014913">
    <property type="protein sequence ID" value="JAB91642.1"/>
    <property type="molecule type" value="mRNA"/>
</dbReference>
<evidence type="ECO:0000259" key="8">
    <source>
        <dbReference type="Pfam" id="PF04130"/>
    </source>
</evidence>
<comment type="subcellular location">
    <subcellularLocation>
        <location evidence="5">Cytoplasm</location>
        <location evidence="5">Cytoskeleton</location>
        <location evidence="5">Microtubule organizing center</location>
    </subcellularLocation>
</comment>
<dbReference type="InterPro" id="IPR042241">
    <property type="entry name" value="GCP_C_sf"/>
</dbReference>
<name>W8AZG9_CERCA</name>
<comment type="similarity">
    <text evidence="1 5">Belongs to the TUBGCP family.</text>
</comment>
<dbReference type="GO" id="GO:0007020">
    <property type="term" value="P:microtubule nucleation"/>
    <property type="evidence" value="ECO:0007669"/>
    <property type="project" value="InterPro"/>
</dbReference>
<dbReference type="InterPro" id="IPR007259">
    <property type="entry name" value="GCP"/>
</dbReference>
<feature type="domain" description="Gamma tubulin complex component C-terminal" evidence="8">
    <location>
        <begin position="746"/>
        <end position="1035"/>
    </location>
</feature>
<dbReference type="GO" id="GO:0043015">
    <property type="term" value="F:gamma-tubulin binding"/>
    <property type="evidence" value="ECO:0007669"/>
    <property type="project" value="InterPro"/>
</dbReference>
<dbReference type="PANTHER" id="PTHR19302:SF33">
    <property type="entry name" value="GAMMA-TUBULIN COMPLEX COMPONENT 5"/>
    <property type="match status" value="1"/>
</dbReference>